<dbReference type="Proteomes" id="UP000285190">
    <property type="component" value="Unassembled WGS sequence"/>
</dbReference>
<keyword evidence="3" id="KW-1185">Reference proteome</keyword>
<organism evidence="2 3">
    <name type="scientific">Noviherbaspirillum cavernae</name>
    <dbReference type="NCBI Taxonomy" id="2320862"/>
    <lineage>
        <taxon>Bacteria</taxon>
        <taxon>Pseudomonadati</taxon>
        <taxon>Pseudomonadota</taxon>
        <taxon>Betaproteobacteria</taxon>
        <taxon>Burkholderiales</taxon>
        <taxon>Oxalobacteraceae</taxon>
        <taxon>Noviherbaspirillum</taxon>
    </lineage>
</organism>
<protein>
    <submittedName>
        <fullName evidence="2">Uncharacterized protein</fullName>
    </submittedName>
</protein>
<dbReference type="OrthoDB" id="8781782at2"/>
<proteinExistence type="predicted"/>
<dbReference type="EMBL" id="QYUN01000002">
    <property type="protein sequence ID" value="RJG06702.1"/>
    <property type="molecule type" value="Genomic_DNA"/>
</dbReference>
<feature type="region of interest" description="Disordered" evidence="1">
    <location>
        <begin position="52"/>
        <end position="80"/>
    </location>
</feature>
<dbReference type="RefSeq" id="WP_119739518.1">
    <property type="nucleotide sequence ID" value="NZ_QYUN01000002.1"/>
</dbReference>
<evidence type="ECO:0000256" key="1">
    <source>
        <dbReference type="SAM" id="MobiDB-lite"/>
    </source>
</evidence>
<sequence length="162" mass="17559">MSRAQFLESERESILSRMQASRDEYRRIMTDEPGGAYVPERTVSRDPRLHAAELTDSSSSSGSRHVQRFSASLADPSQRAHPYKTAANNAAMAAVGWVKEHPLLCAAAVAAVVVIGPRRVARSTVAGTSALLALTLRNPQNIDTVTRLISTAAAYVQRGRSR</sequence>
<name>A0A418X2L0_9BURK</name>
<accession>A0A418X2L0</accession>
<evidence type="ECO:0000313" key="2">
    <source>
        <dbReference type="EMBL" id="RJG06702.1"/>
    </source>
</evidence>
<comment type="caution">
    <text evidence="2">The sequence shown here is derived from an EMBL/GenBank/DDBJ whole genome shotgun (WGS) entry which is preliminary data.</text>
</comment>
<gene>
    <name evidence="2" type="ORF">D3870_12395</name>
</gene>
<evidence type="ECO:0000313" key="3">
    <source>
        <dbReference type="Proteomes" id="UP000285190"/>
    </source>
</evidence>
<reference evidence="2 3" key="1">
    <citation type="submission" date="2018-09" db="EMBL/GenBank/DDBJ databases">
        <authorList>
            <person name="Zhu H."/>
        </authorList>
    </citation>
    <scope>NUCLEOTIDE SEQUENCE [LARGE SCALE GENOMIC DNA]</scope>
    <source>
        <strain evidence="2 3">K2R10-39</strain>
    </source>
</reference>
<dbReference type="AlphaFoldDB" id="A0A418X2L0"/>